<dbReference type="EMBL" id="ACJX03000001">
    <property type="protein sequence ID" value="KRT35407.1"/>
    <property type="molecule type" value="Genomic_DNA"/>
</dbReference>
<evidence type="ECO:0000256" key="1">
    <source>
        <dbReference type="SAM" id="Phobius"/>
    </source>
</evidence>
<protein>
    <submittedName>
        <fullName evidence="3">Putative membrane protein</fullName>
    </submittedName>
</protein>
<dbReference type="AlphaFoldDB" id="A0A0T5XAL9"/>
<dbReference type="InterPro" id="IPR037185">
    <property type="entry name" value="EmrE-like"/>
</dbReference>
<feature type="transmembrane region" description="Helical" evidence="1">
    <location>
        <begin position="98"/>
        <end position="116"/>
    </location>
</feature>
<feature type="transmembrane region" description="Helical" evidence="1">
    <location>
        <begin position="186"/>
        <end position="210"/>
    </location>
</feature>
<feature type="transmembrane region" description="Helical" evidence="1">
    <location>
        <begin position="155"/>
        <end position="174"/>
    </location>
</feature>
<keyword evidence="1" id="KW-0812">Transmembrane</keyword>
<keyword evidence="4" id="KW-1185">Reference proteome</keyword>
<feature type="transmembrane region" description="Helical" evidence="1">
    <location>
        <begin position="271"/>
        <end position="291"/>
    </location>
</feature>
<dbReference type="PANTHER" id="PTHR22911">
    <property type="entry name" value="ACYL-MALONYL CONDENSING ENZYME-RELATED"/>
    <property type="match status" value="1"/>
</dbReference>
<accession>A0A0T5XAL9</accession>
<feature type="domain" description="EamA" evidence="2">
    <location>
        <begin position="156"/>
        <end position="289"/>
    </location>
</feature>
<dbReference type="Pfam" id="PF00892">
    <property type="entry name" value="EamA"/>
    <property type="match status" value="2"/>
</dbReference>
<feature type="transmembrane region" description="Helical" evidence="1">
    <location>
        <begin position="243"/>
        <end position="265"/>
    </location>
</feature>
<evidence type="ECO:0000313" key="3">
    <source>
        <dbReference type="EMBL" id="KRT35407.1"/>
    </source>
</evidence>
<feature type="transmembrane region" description="Helical" evidence="1">
    <location>
        <begin position="73"/>
        <end position="92"/>
    </location>
</feature>
<dbReference type="RefSeq" id="WP_057940721.1">
    <property type="nucleotide sequence ID" value="NZ_ACJX03000001.1"/>
</dbReference>
<dbReference type="STRING" id="592015.HMPREF1705_02633"/>
<dbReference type="GO" id="GO:0016020">
    <property type="term" value="C:membrane"/>
    <property type="evidence" value="ECO:0007669"/>
    <property type="project" value="InterPro"/>
</dbReference>
<keyword evidence="1" id="KW-1133">Transmembrane helix</keyword>
<evidence type="ECO:0000259" key="2">
    <source>
        <dbReference type="Pfam" id="PF00892"/>
    </source>
</evidence>
<keyword evidence="1" id="KW-0472">Membrane</keyword>
<dbReference type="OrthoDB" id="9790852at2"/>
<dbReference type="eggNOG" id="COG0697">
    <property type="taxonomic scope" value="Bacteria"/>
</dbReference>
<organism evidence="3 4">
    <name type="scientific">Acetomicrobium hydrogeniformans ATCC BAA-1850</name>
    <dbReference type="NCBI Taxonomy" id="592015"/>
    <lineage>
        <taxon>Bacteria</taxon>
        <taxon>Thermotogati</taxon>
        <taxon>Synergistota</taxon>
        <taxon>Synergistia</taxon>
        <taxon>Synergistales</taxon>
        <taxon>Acetomicrobiaceae</taxon>
        <taxon>Acetomicrobium</taxon>
    </lineage>
</organism>
<feature type="transmembrane region" description="Helical" evidence="1">
    <location>
        <begin position="43"/>
        <end position="61"/>
    </location>
</feature>
<evidence type="ECO:0000313" key="4">
    <source>
        <dbReference type="Proteomes" id="UP000005273"/>
    </source>
</evidence>
<proteinExistence type="predicted"/>
<name>A0A0T5XAL9_9BACT</name>
<comment type="caution">
    <text evidence="3">The sequence shown here is derived from an EMBL/GenBank/DDBJ whole genome shotgun (WGS) entry which is preliminary data.</text>
</comment>
<feature type="transmembrane region" description="Helical" evidence="1">
    <location>
        <begin position="216"/>
        <end position="236"/>
    </location>
</feature>
<dbReference type="PANTHER" id="PTHR22911:SF76">
    <property type="entry name" value="EAMA DOMAIN-CONTAINING PROTEIN"/>
    <property type="match status" value="1"/>
</dbReference>
<dbReference type="InterPro" id="IPR000620">
    <property type="entry name" value="EamA_dom"/>
</dbReference>
<feature type="transmembrane region" description="Helical" evidence="1">
    <location>
        <begin position="12"/>
        <end position="31"/>
    </location>
</feature>
<sequence length="300" mass="32238">MKDKKGTLPLFMPFLVLGVGVIAVSTGATIIRLAEAPALVISAYRVGLASLLLFPFTYHYAKEEIKSLTLKDLKVAVASGAFLSLHFAFWISSLDYTTVASSVVLVNTNPIWVALLTPFMSSDRLRGMSLLGVAFSVIGSAVISAGDFALGGKALYGDFLAIAGSWCAAFYLLFGRRLRQKLSLLSYITICYSTAAVILFALIICLGYPLFGYPKRTWLCFWGLALFPQIIGHSSYNWSLKYFSAGFVAIALLGEPVVSPILAYFALGEAIMPITIFGGSLVLAGIVLAALGENRGKQES</sequence>
<feature type="domain" description="EamA" evidence="2">
    <location>
        <begin position="14"/>
        <end position="144"/>
    </location>
</feature>
<gene>
    <name evidence="3" type="ORF">HMPREF1705_02633</name>
</gene>
<feature type="transmembrane region" description="Helical" evidence="1">
    <location>
        <begin position="128"/>
        <end position="149"/>
    </location>
</feature>
<dbReference type="Proteomes" id="UP000005273">
    <property type="component" value="Unassembled WGS sequence"/>
</dbReference>
<dbReference type="SUPFAM" id="SSF103481">
    <property type="entry name" value="Multidrug resistance efflux transporter EmrE"/>
    <property type="match status" value="2"/>
</dbReference>
<reference evidence="4" key="1">
    <citation type="submission" date="2012-09" db="EMBL/GenBank/DDBJ databases">
        <authorList>
            <person name="Weinstock G."/>
            <person name="Sodergren E."/>
            <person name="Clifton S."/>
            <person name="Fulton L."/>
            <person name="Fulton B."/>
            <person name="Courtney L."/>
            <person name="Fronick C."/>
            <person name="Harrison M."/>
            <person name="Strong C."/>
            <person name="Farmer C."/>
            <person name="Delehaunty K."/>
            <person name="Markovic C."/>
            <person name="Hall O."/>
            <person name="Minx P."/>
            <person name="Tomlinson C."/>
            <person name="Mitreva M."/>
            <person name="Nelson J."/>
            <person name="Hou S."/>
            <person name="Wollam A."/>
            <person name="Pepin K.H."/>
            <person name="Johnson M."/>
            <person name="Bhonagiri V."/>
            <person name="Nash W.E."/>
            <person name="Suruliraj S."/>
            <person name="Warren W."/>
            <person name="Chinwalla A."/>
            <person name="Mardis E.R."/>
            <person name="Wilson R.K."/>
        </authorList>
    </citation>
    <scope>NUCLEOTIDE SEQUENCE [LARGE SCALE GENOMIC DNA]</scope>
    <source>
        <strain evidence="4">OS1</strain>
    </source>
</reference>